<keyword evidence="18" id="KW-1185">Reference proteome</keyword>
<evidence type="ECO:0000256" key="11">
    <source>
        <dbReference type="ARBA" id="ARBA00023002"/>
    </source>
</evidence>
<dbReference type="InterPro" id="IPR023753">
    <property type="entry name" value="FAD/NAD-binding_dom"/>
</dbReference>
<protein>
    <recommendedName>
        <fullName evidence="5 13">NADPH:adrenodoxin oxidoreductase, mitochondrial</fullName>
        <ecNumber evidence="4 13">1.18.1.6</ecNumber>
    </recommendedName>
</protein>
<dbReference type="Pfam" id="PF07992">
    <property type="entry name" value="Pyr_redox_2"/>
    <property type="match status" value="1"/>
</dbReference>
<organism evidence="17 18">
    <name type="scientific">Trichogramma kaykai</name>
    <dbReference type="NCBI Taxonomy" id="54128"/>
    <lineage>
        <taxon>Eukaryota</taxon>
        <taxon>Metazoa</taxon>
        <taxon>Ecdysozoa</taxon>
        <taxon>Arthropoda</taxon>
        <taxon>Hexapoda</taxon>
        <taxon>Insecta</taxon>
        <taxon>Pterygota</taxon>
        <taxon>Neoptera</taxon>
        <taxon>Endopterygota</taxon>
        <taxon>Hymenoptera</taxon>
        <taxon>Apocrita</taxon>
        <taxon>Proctotrupomorpha</taxon>
        <taxon>Chalcidoidea</taxon>
        <taxon>Trichogrammatidae</taxon>
        <taxon>Trichogramma</taxon>
    </lineage>
</organism>
<reference evidence="17 18" key="1">
    <citation type="journal article" date="2024" name="bioRxiv">
        <title>A reference genome for Trichogramma kaykai: A tiny desert-dwelling parasitoid wasp with competing sex-ratio distorters.</title>
        <authorList>
            <person name="Culotta J."/>
            <person name="Lindsey A.R."/>
        </authorList>
    </citation>
    <scope>NUCLEOTIDE SEQUENCE [LARGE SCALE GENOMIC DNA]</scope>
    <source>
        <strain evidence="17 18">KSX58</strain>
    </source>
</reference>
<evidence type="ECO:0000256" key="5">
    <source>
        <dbReference type="ARBA" id="ARBA00016287"/>
    </source>
</evidence>
<dbReference type="Gene3D" id="3.40.50.720">
    <property type="entry name" value="NAD(P)-binding Rossmann-like Domain"/>
    <property type="match status" value="1"/>
</dbReference>
<dbReference type="InterPro" id="IPR021163">
    <property type="entry name" value="Ferredox_Rdtase_adrenod"/>
</dbReference>
<keyword evidence="13" id="KW-0496">Mitochondrion</keyword>
<evidence type="ECO:0000256" key="3">
    <source>
        <dbReference type="ARBA" id="ARBA00008312"/>
    </source>
</evidence>
<evidence type="ECO:0000313" key="18">
    <source>
        <dbReference type="Proteomes" id="UP001627154"/>
    </source>
</evidence>
<evidence type="ECO:0000256" key="2">
    <source>
        <dbReference type="ARBA" id="ARBA00004731"/>
    </source>
</evidence>
<feature type="domain" description="FAD/NAD(P)-binding" evidence="16">
    <location>
        <begin position="22"/>
        <end position="183"/>
    </location>
</feature>
<keyword evidence="6" id="KW-0813">Transport</keyword>
<evidence type="ECO:0000256" key="13">
    <source>
        <dbReference type="PIRNR" id="PIRNR000362"/>
    </source>
</evidence>
<feature type="binding site" evidence="15">
    <location>
        <position position="223"/>
    </location>
    <ligand>
        <name>NADP(+)</name>
        <dbReference type="ChEBI" id="CHEBI:58349"/>
    </ligand>
</feature>
<evidence type="ECO:0000256" key="7">
    <source>
        <dbReference type="ARBA" id="ARBA00022630"/>
    </source>
</evidence>
<keyword evidence="8 13" id="KW-0274">FAD</keyword>
<comment type="cofactor">
    <cofactor evidence="1 13 14">
        <name>FAD</name>
        <dbReference type="ChEBI" id="CHEBI:57692"/>
    </cofactor>
</comment>
<evidence type="ECO:0000256" key="9">
    <source>
        <dbReference type="ARBA" id="ARBA00022857"/>
    </source>
</evidence>
<dbReference type="PANTHER" id="PTHR48467:SF1">
    <property type="entry name" value="GLUTAMATE SYNTHASE 1 [NADH], CHLOROPLASTIC-LIKE"/>
    <property type="match status" value="1"/>
</dbReference>
<evidence type="ECO:0000256" key="15">
    <source>
        <dbReference type="PIRSR" id="PIRSR000362-2"/>
    </source>
</evidence>
<dbReference type="SUPFAM" id="SSF51971">
    <property type="entry name" value="Nucleotide-binding domain"/>
    <property type="match status" value="1"/>
</dbReference>
<dbReference type="GO" id="GO:0005739">
    <property type="term" value="C:mitochondrion"/>
    <property type="evidence" value="ECO:0007669"/>
    <property type="project" value="UniProtKB-SubCell"/>
</dbReference>
<evidence type="ECO:0000256" key="4">
    <source>
        <dbReference type="ARBA" id="ARBA00013219"/>
    </source>
</evidence>
<dbReference type="GO" id="GO:0016491">
    <property type="term" value="F:oxidoreductase activity"/>
    <property type="evidence" value="ECO:0007669"/>
    <property type="project" value="UniProtKB-KW"/>
</dbReference>
<feature type="binding site" evidence="14">
    <location>
        <position position="52"/>
    </location>
    <ligand>
        <name>FAD</name>
        <dbReference type="ChEBI" id="CHEBI:57692"/>
    </ligand>
</feature>
<comment type="catalytic activity">
    <reaction evidence="12 13">
        <text>2 reduced [adrenodoxin] + NADP(+) + H(+) = 2 oxidized [adrenodoxin] + NADPH</text>
        <dbReference type="Rhea" id="RHEA:42312"/>
        <dbReference type="Rhea" id="RHEA-COMP:9998"/>
        <dbReference type="Rhea" id="RHEA-COMP:9999"/>
        <dbReference type="ChEBI" id="CHEBI:15378"/>
        <dbReference type="ChEBI" id="CHEBI:33737"/>
        <dbReference type="ChEBI" id="CHEBI:33738"/>
        <dbReference type="ChEBI" id="CHEBI:57783"/>
        <dbReference type="ChEBI" id="CHEBI:58349"/>
        <dbReference type="EC" id="1.18.1.6"/>
    </reaction>
</comment>
<dbReference type="AlphaFoldDB" id="A0ABD2VXX1"/>
<keyword evidence="7 13" id="KW-0285">Flavoprotein</keyword>
<comment type="pathway">
    <text evidence="2">Steroid metabolism; cholesterol metabolism.</text>
</comment>
<dbReference type="EMBL" id="JBJJXI010000157">
    <property type="protein sequence ID" value="KAL3385427.1"/>
    <property type="molecule type" value="Genomic_DNA"/>
</dbReference>
<evidence type="ECO:0000256" key="8">
    <source>
        <dbReference type="ARBA" id="ARBA00022827"/>
    </source>
</evidence>
<feature type="binding site" evidence="15">
    <location>
        <begin position="211"/>
        <end position="212"/>
    </location>
    <ligand>
        <name>NADP(+)</name>
        <dbReference type="ChEBI" id="CHEBI:58349"/>
    </ligand>
</feature>
<sequence length="461" mass="51422">MSKSGVLLNSFRQFSSKNVTPKVCVVGAGPAGFYATQQILKVKPEAKVDILEKLPVPFGLVRFGVAPDHPEVKNVINTFDKIAKDDRVQFLGNVDVGKDVKIEELKNLYHAIVLTYGAEYDRTLNIPGENLNNVIAARNFVGWYNGIPCDKNLKIDLSGEDAVILGQGNVAIDIARILLSSVDRLKTTDITSHALEQLAESKVKRVWLIGRRGPLQAAFTIAELREMLKLPNCKTFWRPNDFTGIKDIVANLARPRKRLTELMLKSLDEAPHDKRNFDKEFHPIFLRGPTEFIGTSNIEKVKFSVNELEGEDLLKQTAKATDKFEDFPCNLAVRSIGYKSKLIDPNIPFDVKSGKIINSDGKVEKGLYAAGWVATGPMGIIISTMNNAFKVGQIVSIELDLSEDKGGYLDLKNLLNERGINVVDYHGWEKIDHEERKRGKSVGKPREKIVEISEMLKIALN</sequence>
<dbReference type="InterPro" id="IPR055275">
    <property type="entry name" value="Ferredox_Rdtase"/>
</dbReference>
<dbReference type="FunFam" id="3.50.50.60:FF:000229">
    <property type="entry name" value="NADPH:adrenodoxin oxidoreductase, mitochondrial"/>
    <property type="match status" value="1"/>
</dbReference>
<evidence type="ECO:0000259" key="16">
    <source>
        <dbReference type="Pfam" id="PF07992"/>
    </source>
</evidence>
<evidence type="ECO:0000256" key="6">
    <source>
        <dbReference type="ARBA" id="ARBA00022448"/>
    </source>
</evidence>
<evidence type="ECO:0000256" key="1">
    <source>
        <dbReference type="ARBA" id="ARBA00001974"/>
    </source>
</evidence>
<dbReference type="Gene3D" id="3.50.50.60">
    <property type="entry name" value="FAD/NAD(P)-binding domain"/>
    <property type="match status" value="1"/>
</dbReference>
<dbReference type="PRINTS" id="PR00419">
    <property type="entry name" value="ADXRDTASE"/>
</dbReference>
<name>A0ABD2VXX1_9HYME</name>
<comment type="caution">
    <text evidence="17">The sequence shown here is derived from an EMBL/GenBank/DDBJ whole genome shotgun (WGS) entry which is preliminary data.</text>
</comment>
<comment type="similarity">
    <text evidence="3 13">Belongs to the ferredoxin--NADP reductase type 1 family.</text>
</comment>
<dbReference type="EC" id="1.18.1.6" evidence="4 13"/>
<dbReference type="PIRSF" id="PIRSF000362">
    <property type="entry name" value="FNR"/>
    <property type="match status" value="1"/>
</dbReference>
<feature type="binding site" evidence="14">
    <location>
        <begin position="379"/>
        <end position="381"/>
    </location>
    <ligand>
        <name>FAD</name>
        <dbReference type="ChEBI" id="CHEBI:57692"/>
    </ligand>
</feature>
<evidence type="ECO:0000313" key="17">
    <source>
        <dbReference type="EMBL" id="KAL3385427.1"/>
    </source>
</evidence>
<evidence type="ECO:0000256" key="12">
    <source>
        <dbReference type="ARBA" id="ARBA00048933"/>
    </source>
</evidence>
<feature type="binding site" evidence="15">
    <location>
        <begin position="167"/>
        <end position="170"/>
    </location>
    <ligand>
        <name>NADP(+)</name>
        <dbReference type="ChEBI" id="CHEBI:58349"/>
    </ligand>
</feature>
<keyword evidence="11 13" id="KW-0560">Oxidoreductase</keyword>
<accession>A0ABD2VXX1</accession>
<dbReference type="Proteomes" id="UP001627154">
    <property type="component" value="Unassembled WGS sequence"/>
</dbReference>
<feature type="binding site" evidence="14">
    <location>
        <position position="96"/>
    </location>
    <ligand>
        <name>FAD</name>
        <dbReference type="ChEBI" id="CHEBI:57692"/>
    </ligand>
</feature>
<dbReference type="PANTHER" id="PTHR48467">
    <property type="entry name" value="GLUTAMATE SYNTHASE 1 [NADH], CHLOROPLASTIC-LIKE"/>
    <property type="match status" value="1"/>
</dbReference>
<evidence type="ECO:0000256" key="14">
    <source>
        <dbReference type="PIRSR" id="PIRSR000362-1"/>
    </source>
</evidence>
<feature type="binding site" evidence="15">
    <location>
        <position position="379"/>
    </location>
    <ligand>
        <name>NADP(+)</name>
        <dbReference type="ChEBI" id="CHEBI:58349"/>
    </ligand>
</feature>
<keyword evidence="9 13" id="KW-0521">NADP</keyword>
<feature type="binding site" evidence="14">
    <location>
        <position position="372"/>
    </location>
    <ligand>
        <name>FAD</name>
        <dbReference type="ChEBI" id="CHEBI:57692"/>
    </ligand>
</feature>
<comment type="subcellular location">
    <subcellularLocation>
        <location evidence="13">Mitochondrion</location>
    </subcellularLocation>
</comment>
<keyword evidence="10" id="KW-0249">Electron transport</keyword>
<gene>
    <name evidence="17" type="ORF">TKK_018994</name>
</gene>
<evidence type="ECO:0000256" key="10">
    <source>
        <dbReference type="ARBA" id="ARBA00022982"/>
    </source>
</evidence>
<proteinExistence type="inferred from homology"/>
<dbReference type="InterPro" id="IPR036188">
    <property type="entry name" value="FAD/NAD-bd_sf"/>
</dbReference>
<feature type="binding site" evidence="14">
    <location>
        <position position="31"/>
    </location>
    <ligand>
        <name>FAD</name>
        <dbReference type="ChEBI" id="CHEBI:57692"/>
    </ligand>
</feature>
<feature type="binding site" evidence="14">
    <location>
        <position position="60"/>
    </location>
    <ligand>
        <name>FAD</name>
        <dbReference type="ChEBI" id="CHEBI:57692"/>
    </ligand>
</feature>